<keyword evidence="2" id="KW-0472">Membrane</keyword>
<gene>
    <name evidence="3" type="ORF">METZ01_LOCUS20239</name>
</gene>
<keyword evidence="2" id="KW-1133">Transmembrane helix</keyword>
<feature type="region of interest" description="Disordered" evidence="1">
    <location>
        <begin position="441"/>
        <end position="538"/>
    </location>
</feature>
<organism evidence="3">
    <name type="scientific">marine metagenome</name>
    <dbReference type="NCBI Taxonomy" id="408172"/>
    <lineage>
        <taxon>unclassified sequences</taxon>
        <taxon>metagenomes</taxon>
        <taxon>ecological metagenomes</taxon>
    </lineage>
</organism>
<name>A0A381PK41_9ZZZZ</name>
<protein>
    <submittedName>
        <fullName evidence="3">Uncharacterized protein</fullName>
    </submittedName>
</protein>
<feature type="compositionally biased region" description="Acidic residues" evidence="1">
    <location>
        <begin position="450"/>
        <end position="472"/>
    </location>
</feature>
<evidence type="ECO:0000256" key="2">
    <source>
        <dbReference type="SAM" id="Phobius"/>
    </source>
</evidence>
<feature type="transmembrane region" description="Helical" evidence="2">
    <location>
        <begin position="12"/>
        <end position="32"/>
    </location>
</feature>
<evidence type="ECO:0000256" key="1">
    <source>
        <dbReference type="SAM" id="MobiDB-lite"/>
    </source>
</evidence>
<dbReference type="EMBL" id="UINC01001010">
    <property type="protein sequence ID" value="SUZ67385.1"/>
    <property type="molecule type" value="Genomic_DNA"/>
</dbReference>
<dbReference type="Gene3D" id="2.60.40.4070">
    <property type="match status" value="1"/>
</dbReference>
<sequence length="1226" mass="140423">MTILKLKPYNSWYVFHLVIILSVSGSLFSQGLDDTQYDTHPMHWARFWARGIFDRNLIYTPVWNIGNITDSHVEPNQTMRWPGSEGLSYGNYFNFYVGTLVTDMSQFEGQVIPEQWDGEQFPILSDAFLPHVSQHSVAQLSSDRTHQQIWSPIPGFYNDGINGFIWGINEDTNRDGELAPSEDINFNGKLDYHLEPPESIIKSLAMSTDSRTWPEYWPGGTYAGDTRFHFGRPPRTENAGLRAGLWNGEYGAKTIADQESYYMMDDHENDHWNDYKTEKYWPLKNPDGTPNTTPWKDGGIAGAGLEIEARTYAWFHPLAEDLVVSVYKIHNYSDYELPRLIAGTFADANVAGQGDYNRTDYIVATFDHEGEGGRLEFDIMYQWYAFPEQLDTYQKIGVFGFGFLESPGVAYNNIDDDADGLIDESMADGIDNDGDWFPFADVGLDRVGPDDEDYSGPDEDGTENNDQWDTEDINLNGALDTGEDVNENDRLDYEPEGNDVGSDGIGPSEYGWTGPDPDGTECNGEMNDGESNFDRTDIDEQDQAGLKHVYVYEWNKDLKSDNLFWVRYLNQEGIDIEETDDNISFTFGARNIKLGKDEWKRFTIALLMGEDNDDIVRNKSTMQKIYNNNYRFLTPPIRPTVISTAFDKKVVLYWDTEAEFSKDPYFGYDFEGYRVYKSTNPKFLDIKTISDAFGNVILMKPLAIYDKIDGLKGPHPIPFPSLGVHYDMGKDEGLKHSYVDTLVDNGRLYYYAVTSIDAGNDYDFYDRGLVSEYYPMQAMPSESPFNITVNPLGKIVFRDRNTAVVVPVETSAGYSDPIVDSTRIGHVSGFGRGIRNMNKIQVYNRNNVKIGNEYELTFSDNEWLEDLYSPYEFGTVNGIRCMNVTTGDTLFNFFEEDYRDFILNALPIIERTVYQGLHFDFRWPLPSSWNDRTRGIDIVKWNDKGRTTHEWKKWATDTESNLRVDRIELPVNYIPLPFDFEIRVEDEAGIDTSISPFPPLIPIYPLNFTTWNVTDPDNPQQMKVQFHYDVHYTTLENNPEIIGQLWDSTRVIITFPTNDEDESYNLSWSLRFFKNPFDSLNAVIPPVPGDIYRFKTIRNPSRGDVYQFTVEGGEWIQEQAVEEMKNIYVVPDPYVVASGFESIYDFGGRSARKVEFVNLPPRCEISIFTASGKLVKKIKHDTSEEYGRHEWNLTSEDGPEIAFGMYFFVVEAKGIGVKRGKFAVIK</sequence>
<keyword evidence="2" id="KW-0812">Transmembrane</keyword>
<evidence type="ECO:0000313" key="3">
    <source>
        <dbReference type="EMBL" id="SUZ67385.1"/>
    </source>
</evidence>
<proteinExistence type="predicted"/>
<dbReference type="InterPro" id="IPR013783">
    <property type="entry name" value="Ig-like_fold"/>
</dbReference>
<accession>A0A381PK41</accession>
<reference evidence="3" key="1">
    <citation type="submission" date="2018-05" db="EMBL/GenBank/DDBJ databases">
        <authorList>
            <person name="Lanie J.A."/>
            <person name="Ng W.-L."/>
            <person name="Kazmierczak K.M."/>
            <person name="Andrzejewski T.M."/>
            <person name="Davidsen T.M."/>
            <person name="Wayne K.J."/>
            <person name="Tettelin H."/>
            <person name="Glass J.I."/>
            <person name="Rusch D."/>
            <person name="Podicherti R."/>
            <person name="Tsui H.-C.T."/>
            <person name="Winkler M.E."/>
        </authorList>
    </citation>
    <scope>NUCLEOTIDE SEQUENCE</scope>
</reference>
<dbReference type="AlphaFoldDB" id="A0A381PK41"/>
<dbReference type="Gene3D" id="2.60.40.10">
    <property type="entry name" value="Immunoglobulins"/>
    <property type="match status" value="1"/>
</dbReference>